<dbReference type="Proteomes" id="UP000019141">
    <property type="component" value="Unassembled WGS sequence"/>
</dbReference>
<dbReference type="EMBL" id="AZHW01000101">
    <property type="protein sequence ID" value="ETX02875.1"/>
    <property type="molecule type" value="Genomic_DNA"/>
</dbReference>
<dbReference type="SUPFAM" id="SSF102405">
    <property type="entry name" value="MCP/YpsA-like"/>
    <property type="match status" value="1"/>
</dbReference>
<dbReference type="Pfam" id="PF18306">
    <property type="entry name" value="LDcluster4"/>
    <property type="match status" value="1"/>
</dbReference>
<gene>
    <name evidence="1" type="ORF">ETSY1_01990</name>
</gene>
<evidence type="ECO:0000313" key="2">
    <source>
        <dbReference type="Proteomes" id="UP000019141"/>
    </source>
</evidence>
<dbReference type="AlphaFoldDB" id="W4LY68"/>
<sequence length="263" mass="28996">MTEHVTREINTAEGIHVVTEAISNFRRLYNIDHIIALVGGSQETQDEDIISAIIRLHGYHVAILSGGTEWGVPHTAVVHAKQHNIKTIGVYPETGKKYAHGADLLDLRICVAPTLGESAWGDESEVFAKLLDGVIVFGGSTGTSVELSHLLKMNEAIMKKEGVLKYIVPVAGTGGAADELHNHCYNIGAKREALPIDDITTGDQAANFLINRLNLRHRHDEPDHIEHSRSREVKTSYAFDHSHHVYKSRSHHMTTSEKALVNT</sequence>
<proteinExistence type="predicted"/>
<comment type="caution">
    <text evidence="1">The sequence shown here is derived from an EMBL/GenBank/DDBJ whole genome shotgun (WGS) entry which is preliminary data.</text>
</comment>
<protein>
    <submittedName>
        <fullName evidence="1">Uncharacterized protein</fullName>
    </submittedName>
</protein>
<dbReference type="HOGENOM" id="CLU_1056401_0_0_7"/>
<keyword evidence="2" id="KW-1185">Reference proteome</keyword>
<reference evidence="1 2" key="1">
    <citation type="journal article" date="2014" name="Nature">
        <title>An environmental bacterial taxon with a large and distinct metabolic repertoire.</title>
        <authorList>
            <person name="Wilson M.C."/>
            <person name="Mori T."/>
            <person name="Ruckert C."/>
            <person name="Uria A.R."/>
            <person name="Helf M.J."/>
            <person name="Takada K."/>
            <person name="Gernert C."/>
            <person name="Steffens U.A."/>
            <person name="Heycke N."/>
            <person name="Schmitt S."/>
            <person name="Rinke C."/>
            <person name="Helfrich E.J."/>
            <person name="Brachmann A.O."/>
            <person name="Gurgui C."/>
            <person name="Wakimoto T."/>
            <person name="Kracht M."/>
            <person name="Crusemann M."/>
            <person name="Hentschel U."/>
            <person name="Abe I."/>
            <person name="Matsunaga S."/>
            <person name="Kalinowski J."/>
            <person name="Takeyama H."/>
            <person name="Piel J."/>
        </authorList>
    </citation>
    <scope>NUCLEOTIDE SEQUENCE [LARGE SCALE GENOMIC DNA]</scope>
    <source>
        <strain evidence="2">TSY1</strain>
    </source>
</reference>
<dbReference type="Gene3D" id="3.40.50.450">
    <property type="match status" value="1"/>
</dbReference>
<organism evidence="1 2">
    <name type="scientific">Entotheonella factor</name>
    <dbReference type="NCBI Taxonomy" id="1429438"/>
    <lineage>
        <taxon>Bacteria</taxon>
        <taxon>Pseudomonadati</taxon>
        <taxon>Nitrospinota/Tectimicrobiota group</taxon>
        <taxon>Candidatus Tectimicrobiota</taxon>
        <taxon>Candidatus Entotheonellia</taxon>
        <taxon>Candidatus Entotheonellales</taxon>
        <taxon>Candidatus Entotheonellaceae</taxon>
        <taxon>Candidatus Entotheonella</taxon>
    </lineage>
</organism>
<accession>W4LY68</accession>
<evidence type="ECO:0000313" key="1">
    <source>
        <dbReference type="EMBL" id="ETX02875.1"/>
    </source>
</evidence>
<name>W4LY68_ENTF1</name>
<dbReference type="InterPro" id="IPR041164">
    <property type="entry name" value="LDcluster4"/>
</dbReference>